<organism evidence="1 2">
    <name type="scientific">Bacillus cereus</name>
    <dbReference type="NCBI Taxonomy" id="1396"/>
    <lineage>
        <taxon>Bacteria</taxon>
        <taxon>Bacillati</taxon>
        <taxon>Bacillota</taxon>
        <taxon>Bacilli</taxon>
        <taxon>Bacillales</taxon>
        <taxon>Bacillaceae</taxon>
        <taxon>Bacillus</taxon>
        <taxon>Bacillus cereus group</taxon>
    </lineage>
</organism>
<accession>A0A9X6XVH5</accession>
<gene>
    <name evidence="1" type="ORF">CON36_31630</name>
</gene>
<dbReference type="EMBL" id="NVMX01000102">
    <property type="protein sequence ID" value="PDZ94850.1"/>
    <property type="molecule type" value="Genomic_DNA"/>
</dbReference>
<name>A0A9X6XVH5_BACCE</name>
<dbReference type="RefSeq" id="WP_098006564.1">
    <property type="nucleotide sequence ID" value="NZ_NVMX01000102.1"/>
</dbReference>
<reference evidence="1 2" key="1">
    <citation type="submission" date="2017-09" db="EMBL/GenBank/DDBJ databases">
        <title>Large-scale bioinformatics analysis of Bacillus genomes uncovers conserved roles of natural products in bacterial physiology.</title>
        <authorList>
            <consortium name="Agbiome Team Llc"/>
            <person name="Bleich R.M."/>
            <person name="Grubbs K.J."/>
            <person name="Santa Maria K.C."/>
            <person name="Allen S.E."/>
            <person name="Farag S."/>
            <person name="Shank E.A."/>
            <person name="Bowers A."/>
        </authorList>
    </citation>
    <scope>NUCLEOTIDE SEQUENCE [LARGE SCALE GENOMIC DNA]</scope>
    <source>
        <strain evidence="1 2">AFS092789</strain>
    </source>
</reference>
<comment type="caution">
    <text evidence="1">The sequence shown here is derived from an EMBL/GenBank/DDBJ whole genome shotgun (WGS) entry which is preliminary data.</text>
</comment>
<evidence type="ECO:0000313" key="1">
    <source>
        <dbReference type="EMBL" id="PDZ94850.1"/>
    </source>
</evidence>
<dbReference type="Proteomes" id="UP000219922">
    <property type="component" value="Unassembled WGS sequence"/>
</dbReference>
<evidence type="ECO:0000313" key="2">
    <source>
        <dbReference type="Proteomes" id="UP000219922"/>
    </source>
</evidence>
<proteinExistence type="predicted"/>
<protein>
    <submittedName>
        <fullName evidence="1">Uncharacterized protein</fullName>
    </submittedName>
</protein>
<sequence>MKAVCPKNKNHKEFIATAHVVQEWKVDAEGDWLKTVDNCVQVTHKPNRDDVWTCAVCGAEAEVE</sequence>
<dbReference type="AlphaFoldDB" id="A0A9X6XVH5"/>